<evidence type="ECO:0000313" key="3">
    <source>
        <dbReference type="EMBL" id="KAK2608429.1"/>
    </source>
</evidence>
<feature type="transmembrane region" description="Helical" evidence="2">
    <location>
        <begin position="403"/>
        <end position="428"/>
    </location>
</feature>
<feature type="transmembrane region" description="Helical" evidence="2">
    <location>
        <begin position="708"/>
        <end position="732"/>
    </location>
</feature>
<feature type="transmembrane region" description="Helical" evidence="2">
    <location>
        <begin position="744"/>
        <end position="766"/>
    </location>
</feature>
<dbReference type="InterPro" id="IPR021840">
    <property type="entry name" value="DUF3433"/>
</dbReference>
<feature type="compositionally biased region" description="Polar residues" evidence="1">
    <location>
        <begin position="172"/>
        <end position="185"/>
    </location>
</feature>
<keyword evidence="4" id="KW-1185">Reference proteome</keyword>
<dbReference type="Pfam" id="PF11915">
    <property type="entry name" value="DUF3433"/>
    <property type="match status" value="1"/>
</dbReference>
<evidence type="ECO:0000256" key="2">
    <source>
        <dbReference type="SAM" id="Phobius"/>
    </source>
</evidence>
<feature type="compositionally biased region" description="Low complexity" evidence="1">
    <location>
        <begin position="54"/>
        <end position="63"/>
    </location>
</feature>
<sequence>MNFQNIDSEHVEAPHRRLPRAILPSSRAPDDDRESTHHLHPSHQSHHHLDYQVSPPSSLSPQPTVGPRVPSPSSPTHSSPELYGPDRLLGHSGAFQPVPQSHAFKKDRISSPNQAVRFDEDQLAMFAADNAARMDGFKDELVLAAGKVTPGVDDSPYIQYALEALTRDRESSWGSQLPVSSPRSQRYSERFQPESPGFMVKGFAAGPASRRESTAHKSFHSPLVRQQEVVHFEPPGASSLPHAQRQAIPQAAEHQKSITTGHWIPVDKDTLQTIDPRGRTYPPLTFKPQILRPFSMLILMTLCALMMAGLIFAAVYSQKHHGLTPYPGSIYSGQYFVFRILPQLLAGVILIYAQNIITASLRVIPFATLAKEDPQERYLAIFQSLYPKTFLQPQLSGPWQLKAFGVATWLVCFTIPLQSTAFTCIYVDDKAGWNWATTKGVIWFLVALYTVLLVATCILMKFWFGHWTGLNWDVRSIADLIPLLHRTNTLDSYRRKDLLKHSCDYKTELRGRWFDRLGYWQMQDMTTGGIWCAIGTSAMPLEQAVEDAGNEENPERRSHDLSVGSHLSGGSSALLDFEGGSYIPWCLRDVPLIAFVLVTGGLLLALLIVSFLPQTRLEAGFVPLLIAKPNDSAFSAANFLYSFVPAVLGMILFLLFQTPDRELRMLQPWGDMAQLDGALASKSILADYAACLPFQVSWRALRNGHWRVAVMSLMSTLFIFIPILSGGLFMALTAPNQQVRMFPSMPVFGVLLAFLVLYVGCLSALIPRRRQFYLPHSVKTIASLISLCTAKDLCEDAAFRSVRSRKDLMARLGVGRDDPREESVWFFGVLAGRDEKRVSVRRMKRYTEKMTMTRSMTSMV</sequence>
<feature type="region of interest" description="Disordered" evidence="1">
    <location>
        <begin position="1"/>
        <end position="109"/>
    </location>
</feature>
<feature type="transmembrane region" description="Helical" evidence="2">
    <location>
        <begin position="336"/>
        <end position="353"/>
    </location>
</feature>
<keyword evidence="2" id="KW-0812">Transmembrane</keyword>
<feature type="region of interest" description="Disordered" evidence="1">
    <location>
        <begin position="171"/>
        <end position="190"/>
    </location>
</feature>
<gene>
    <name evidence="3" type="ORF">QQS21_002996</name>
</gene>
<evidence type="ECO:0000256" key="1">
    <source>
        <dbReference type="SAM" id="MobiDB-lite"/>
    </source>
</evidence>
<dbReference type="EMBL" id="JASWJB010000038">
    <property type="protein sequence ID" value="KAK2608429.1"/>
    <property type="molecule type" value="Genomic_DNA"/>
</dbReference>
<feature type="transmembrane region" description="Helical" evidence="2">
    <location>
        <begin position="633"/>
        <end position="656"/>
    </location>
</feature>
<dbReference type="PANTHER" id="PTHR37544">
    <property type="entry name" value="SPRAY-RELATED"/>
    <property type="match status" value="1"/>
</dbReference>
<comment type="caution">
    <text evidence="3">The sequence shown here is derived from an EMBL/GenBank/DDBJ whole genome shotgun (WGS) entry which is preliminary data.</text>
</comment>
<reference evidence="3" key="1">
    <citation type="submission" date="2023-06" db="EMBL/GenBank/DDBJ databases">
        <title>Conoideocrella luteorostrata (Hypocreales: Clavicipitaceae), a potential biocontrol fungus for elongate hemlock scale in United States Christmas tree production areas.</title>
        <authorList>
            <person name="Barrett H."/>
            <person name="Lovett B."/>
            <person name="Macias A.M."/>
            <person name="Stajich J.E."/>
            <person name="Kasson M.T."/>
        </authorList>
    </citation>
    <scope>NUCLEOTIDE SEQUENCE</scope>
    <source>
        <strain evidence="3">ARSEF 14590</strain>
    </source>
</reference>
<feature type="transmembrane region" description="Helical" evidence="2">
    <location>
        <begin position="294"/>
        <end position="316"/>
    </location>
</feature>
<dbReference type="PANTHER" id="PTHR37544:SF1">
    <property type="entry name" value="PHOSPHORIBOSYLAMINOIMIDAZOLE-SUCCINOCARBOXAMIDE SYNTHASE"/>
    <property type="match status" value="1"/>
</dbReference>
<keyword evidence="2" id="KW-1133">Transmembrane helix</keyword>
<feature type="transmembrane region" description="Helical" evidence="2">
    <location>
        <begin position="592"/>
        <end position="613"/>
    </location>
</feature>
<protein>
    <recommendedName>
        <fullName evidence="5">Phosphoribosylaminoimidazole-succinocarboxamide synthase</fullName>
    </recommendedName>
</protein>
<feature type="compositionally biased region" description="Basic and acidic residues" evidence="1">
    <location>
        <begin position="28"/>
        <end position="37"/>
    </location>
</feature>
<dbReference type="Proteomes" id="UP001251528">
    <property type="component" value="Unassembled WGS sequence"/>
</dbReference>
<accession>A0AAJ0CU11</accession>
<organism evidence="3 4">
    <name type="scientific">Conoideocrella luteorostrata</name>
    <dbReference type="NCBI Taxonomy" id="1105319"/>
    <lineage>
        <taxon>Eukaryota</taxon>
        <taxon>Fungi</taxon>
        <taxon>Dikarya</taxon>
        <taxon>Ascomycota</taxon>
        <taxon>Pezizomycotina</taxon>
        <taxon>Sordariomycetes</taxon>
        <taxon>Hypocreomycetidae</taxon>
        <taxon>Hypocreales</taxon>
        <taxon>Clavicipitaceae</taxon>
        <taxon>Conoideocrella</taxon>
    </lineage>
</organism>
<evidence type="ECO:0000313" key="4">
    <source>
        <dbReference type="Proteomes" id="UP001251528"/>
    </source>
</evidence>
<evidence type="ECO:0008006" key="5">
    <source>
        <dbReference type="Google" id="ProtNLM"/>
    </source>
</evidence>
<name>A0AAJ0CU11_9HYPO</name>
<feature type="transmembrane region" description="Helical" evidence="2">
    <location>
        <begin position="440"/>
        <end position="464"/>
    </location>
</feature>
<proteinExistence type="predicted"/>
<keyword evidence="2" id="KW-0472">Membrane</keyword>
<dbReference type="AlphaFoldDB" id="A0AAJ0CU11"/>